<keyword evidence="2" id="KW-0812">Transmembrane</keyword>
<keyword evidence="2" id="KW-0472">Membrane</keyword>
<name>A0A6B0T0B1_9EURY</name>
<dbReference type="Proteomes" id="UP000466535">
    <property type="component" value="Unassembled WGS sequence"/>
</dbReference>
<dbReference type="EMBL" id="WUUT01000001">
    <property type="protein sequence ID" value="MXR50667.1"/>
    <property type="molecule type" value="Genomic_DNA"/>
</dbReference>
<comment type="caution">
    <text evidence="4">The sequence shown here is derived from an EMBL/GenBank/DDBJ whole genome shotgun (WGS) entry which is preliminary data.</text>
</comment>
<keyword evidence="5" id="KW-1185">Reference proteome</keyword>
<dbReference type="InterPro" id="IPR058603">
    <property type="entry name" value="DUF8167_2nd"/>
</dbReference>
<evidence type="ECO:0000256" key="2">
    <source>
        <dbReference type="SAM" id="Phobius"/>
    </source>
</evidence>
<accession>A0A6B0T0B1</accession>
<dbReference type="SUPFAM" id="SSF116726">
    <property type="entry name" value="TrkA C-terminal domain-like"/>
    <property type="match status" value="1"/>
</dbReference>
<feature type="transmembrane region" description="Helical" evidence="2">
    <location>
        <begin position="17"/>
        <end position="39"/>
    </location>
</feature>
<dbReference type="OrthoDB" id="205214at2157"/>
<dbReference type="Pfam" id="PF26502">
    <property type="entry name" value="DUF8167_2nd"/>
    <property type="match status" value="1"/>
</dbReference>
<dbReference type="GO" id="GO:0006813">
    <property type="term" value="P:potassium ion transport"/>
    <property type="evidence" value="ECO:0007669"/>
    <property type="project" value="InterPro"/>
</dbReference>
<gene>
    <name evidence="4" type="ORF">GRX03_03460</name>
</gene>
<dbReference type="InterPro" id="IPR058604">
    <property type="entry name" value="DUF8167_3rd"/>
</dbReference>
<dbReference type="Gene3D" id="3.30.70.1450">
    <property type="entry name" value="Regulator of K+ conductance, C-terminal domain"/>
    <property type="match status" value="1"/>
</dbReference>
<keyword evidence="2" id="KW-1133">Transmembrane helix</keyword>
<feature type="domain" description="RCK C-terminal" evidence="3">
    <location>
        <begin position="296"/>
        <end position="375"/>
    </location>
</feature>
<dbReference type="GO" id="GO:0008324">
    <property type="term" value="F:monoatomic cation transmembrane transporter activity"/>
    <property type="evidence" value="ECO:0007669"/>
    <property type="project" value="InterPro"/>
</dbReference>
<organism evidence="4 5">
    <name type="scientific">Halovenus carboxidivorans</name>
    <dbReference type="NCBI Taxonomy" id="2692199"/>
    <lineage>
        <taxon>Archaea</taxon>
        <taxon>Methanobacteriati</taxon>
        <taxon>Methanobacteriota</taxon>
        <taxon>Stenosarchaea group</taxon>
        <taxon>Halobacteria</taxon>
        <taxon>Halobacteriales</taxon>
        <taxon>Haloarculaceae</taxon>
        <taxon>Halovenus</taxon>
    </lineage>
</organism>
<dbReference type="InterPro" id="IPR006037">
    <property type="entry name" value="RCK_C"/>
</dbReference>
<evidence type="ECO:0000313" key="4">
    <source>
        <dbReference type="EMBL" id="MXR50667.1"/>
    </source>
</evidence>
<dbReference type="Pfam" id="PF26503">
    <property type="entry name" value="DUF8167_3rd"/>
    <property type="match status" value="1"/>
</dbReference>
<reference evidence="4 5" key="1">
    <citation type="submission" date="2019-12" db="EMBL/GenBank/DDBJ databases">
        <title>Isolation and characterization of three novel carbon monoxide-oxidizing members of Halobacteria from salione crusts and soils.</title>
        <authorList>
            <person name="Myers M.R."/>
            <person name="King G.M."/>
        </authorList>
    </citation>
    <scope>NUCLEOTIDE SEQUENCE [LARGE SCALE GENOMIC DNA]</scope>
    <source>
        <strain evidence="4 5">WSH3</strain>
    </source>
</reference>
<dbReference type="PROSITE" id="PS51202">
    <property type="entry name" value="RCK_C"/>
    <property type="match status" value="1"/>
</dbReference>
<feature type="transmembrane region" description="Helical" evidence="2">
    <location>
        <begin position="51"/>
        <end position="74"/>
    </location>
</feature>
<sequence length="402" mass="42677">MIGALPGTLGEFAVVQVGYRLVGLALLSGGIAALSAFLFRWRTGNQLPDGAALLLGLGSVAVYLNGRIALVQFLGGSERILDPVVVGVNLVTLVVSAITAIAGWQLGDSYGSSKRLQYSLNPRISPLVRATGRFIVVELPEDIADIDGYDPVAPAVKADLAGKSYTFSRGLTIEELQAALSTKLQKEHAIGQVDAEVTVEGEVTFLAVGDREAGIGPTLPPSATATAITADPALTASPGDTVQIWQGERRIGTAELRAAAGSTATVSARRSVIDSLDPDTRYRLMTLPVDERADRLFASMLRQADETMSSFTVTEGATLDGEQIGRLGLTVVAVEQTDGTTETIPQRGREIEAGEKLFVIGNPGQLRRVEAAATGTGTYEPPAADDPEPEPRRTLRFWRRRR</sequence>
<dbReference type="InterPro" id="IPR058480">
    <property type="entry name" value="DUF8167_N"/>
</dbReference>
<dbReference type="RefSeq" id="WP_159762772.1">
    <property type="nucleotide sequence ID" value="NZ_WUUT01000001.1"/>
</dbReference>
<evidence type="ECO:0000313" key="5">
    <source>
        <dbReference type="Proteomes" id="UP000466535"/>
    </source>
</evidence>
<proteinExistence type="predicted"/>
<dbReference type="Pfam" id="PF26501">
    <property type="entry name" value="DUF8167"/>
    <property type="match status" value="1"/>
</dbReference>
<protein>
    <submittedName>
        <fullName evidence="4">Potassium transporter TrkA</fullName>
    </submittedName>
</protein>
<dbReference type="InterPro" id="IPR036721">
    <property type="entry name" value="RCK_C_sf"/>
</dbReference>
<evidence type="ECO:0000256" key="1">
    <source>
        <dbReference type="SAM" id="MobiDB-lite"/>
    </source>
</evidence>
<feature type="region of interest" description="Disordered" evidence="1">
    <location>
        <begin position="372"/>
        <end position="402"/>
    </location>
</feature>
<evidence type="ECO:0000259" key="3">
    <source>
        <dbReference type="PROSITE" id="PS51202"/>
    </source>
</evidence>
<dbReference type="AlphaFoldDB" id="A0A6B0T0B1"/>
<feature type="transmembrane region" description="Helical" evidence="2">
    <location>
        <begin position="86"/>
        <end position="107"/>
    </location>
</feature>